<dbReference type="SMART" id="SM01012">
    <property type="entry name" value="ANTAR"/>
    <property type="match status" value="1"/>
</dbReference>
<proteinExistence type="predicted"/>
<organism evidence="6 7">
    <name type="scientific">Antrihabitans cavernicola</name>
    <dbReference type="NCBI Taxonomy" id="2495913"/>
    <lineage>
        <taxon>Bacteria</taxon>
        <taxon>Bacillati</taxon>
        <taxon>Actinomycetota</taxon>
        <taxon>Actinomycetes</taxon>
        <taxon>Mycobacteriales</taxon>
        <taxon>Nocardiaceae</taxon>
        <taxon>Antrihabitans</taxon>
    </lineage>
</organism>
<evidence type="ECO:0000259" key="5">
    <source>
        <dbReference type="PROSITE" id="PS50921"/>
    </source>
</evidence>
<dbReference type="SUPFAM" id="SSF55781">
    <property type="entry name" value="GAF domain-like"/>
    <property type="match status" value="1"/>
</dbReference>
<keyword evidence="3" id="KW-0805">Transcription regulation</keyword>
<dbReference type="GO" id="GO:0016301">
    <property type="term" value="F:kinase activity"/>
    <property type="evidence" value="ECO:0007669"/>
    <property type="project" value="UniProtKB-KW"/>
</dbReference>
<dbReference type="OrthoDB" id="4629915at2"/>
<feature type="domain" description="ANTAR" evidence="5">
    <location>
        <begin position="173"/>
        <end position="234"/>
    </location>
</feature>
<accession>A0A5A7S3V0</accession>
<dbReference type="PROSITE" id="PS50921">
    <property type="entry name" value="ANTAR"/>
    <property type="match status" value="1"/>
</dbReference>
<dbReference type="InterPro" id="IPR003018">
    <property type="entry name" value="GAF"/>
</dbReference>
<keyword evidence="4" id="KW-0804">Transcription</keyword>
<protein>
    <submittedName>
        <fullName evidence="6">GAF and ANTAR domain-containing protein</fullName>
    </submittedName>
</protein>
<dbReference type="Gene3D" id="1.10.10.10">
    <property type="entry name" value="Winged helix-like DNA-binding domain superfamily/Winged helix DNA-binding domain"/>
    <property type="match status" value="1"/>
</dbReference>
<evidence type="ECO:0000256" key="2">
    <source>
        <dbReference type="ARBA" id="ARBA00022777"/>
    </source>
</evidence>
<dbReference type="InterPro" id="IPR011006">
    <property type="entry name" value="CheY-like_superfamily"/>
</dbReference>
<dbReference type="RefSeq" id="WP_149432462.1">
    <property type="nucleotide sequence ID" value="NZ_VLNY01000014.1"/>
</dbReference>
<dbReference type="Proteomes" id="UP000322244">
    <property type="component" value="Unassembled WGS sequence"/>
</dbReference>
<reference evidence="6 7" key="1">
    <citation type="submission" date="2019-07" db="EMBL/GenBank/DDBJ databases">
        <title>Rhodococcus cavernicolus sp. nov., isolated from a cave.</title>
        <authorList>
            <person name="Lee S.D."/>
        </authorList>
    </citation>
    <scope>NUCLEOTIDE SEQUENCE [LARGE SCALE GENOMIC DNA]</scope>
    <source>
        <strain evidence="6 7">C1-24</strain>
    </source>
</reference>
<gene>
    <name evidence="6" type="ORF">FOY51_22230</name>
</gene>
<dbReference type="SMART" id="SM00065">
    <property type="entry name" value="GAF"/>
    <property type="match status" value="1"/>
</dbReference>
<evidence type="ECO:0000256" key="3">
    <source>
        <dbReference type="ARBA" id="ARBA00023015"/>
    </source>
</evidence>
<dbReference type="AlphaFoldDB" id="A0A5A7S3V0"/>
<dbReference type="InterPro" id="IPR029016">
    <property type="entry name" value="GAF-like_dom_sf"/>
</dbReference>
<dbReference type="PIRSF" id="PIRSF036625">
    <property type="entry name" value="GAF_ANTAR"/>
    <property type="match status" value="1"/>
</dbReference>
<dbReference type="InterPro" id="IPR012074">
    <property type="entry name" value="GAF_ANTAR"/>
</dbReference>
<keyword evidence="1" id="KW-0808">Transferase</keyword>
<comment type="caution">
    <text evidence="6">The sequence shown here is derived from an EMBL/GenBank/DDBJ whole genome shotgun (WGS) entry which is preliminary data.</text>
</comment>
<keyword evidence="7" id="KW-1185">Reference proteome</keyword>
<name>A0A5A7S3V0_9NOCA</name>
<dbReference type="InterPro" id="IPR036388">
    <property type="entry name" value="WH-like_DNA-bd_sf"/>
</dbReference>
<dbReference type="EMBL" id="VLNY01000014">
    <property type="protein sequence ID" value="KAA0020081.1"/>
    <property type="molecule type" value="Genomic_DNA"/>
</dbReference>
<evidence type="ECO:0000313" key="6">
    <source>
        <dbReference type="EMBL" id="KAA0020081.1"/>
    </source>
</evidence>
<dbReference type="Pfam" id="PF03861">
    <property type="entry name" value="ANTAR"/>
    <property type="match status" value="1"/>
</dbReference>
<evidence type="ECO:0000313" key="7">
    <source>
        <dbReference type="Proteomes" id="UP000322244"/>
    </source>
</evidence>
<evidence type="ECO:0000256" key="1">
    <source>
        <dbReference type="ARBA" id="ARBA00022679"/>
    </source>
</evidence>
<dbReference type="SUPFAM" id="SSF52172">
    <property type="entry name" value="CheY-like"/>
    <property type="match status" value="1"/>
</dbReference>
<dbReference type="GO" id="GO:0003723">
    <property type="term" value="F:RNA binding"/>
    <property type="evidence" value="ECO:0007669"/>
    <property type="project" value="InterPro"/>
</dbReference>
<keyword evidence="2" id="KW-0418">Kinase</keyword>
<sequence>MVNLAPPEEHDGPADIDVRLSTILGEIARTLQQDHNDLDATLNGICDAARLIPGAEDAGITLLLNGSKLDSKGQTGPIPDKIDLLQERIKQGPCVDAARDQEMVRVDDMRTESRWPQFSPAAAAAGVRSMLSFQLWVEDSHLGALNMYSTTVNAFDESSEQIANPLAAHASVALAGARREEQLREAVDSRDLIGQAKGMLMQQYSINADQAFDLLTKLSQERNVKVRQIAESITERGLN</sequence>
<evidence type="ECO:0000256" key="4">
    <source>
        <dbReference type="ARBA" id="ARBA00023163"/>
    </source>
</evidence>
<dbReference type="InterPro" id="IPR005561">
    <property type="entry name" value="ANTAR"/>
</dbReference>
<dbReference type="Pfam" id="PF13185">
    <property type="entry name" value="GAF_2"/>
    <property type="match status" value="1"/>
</dbReference>
<dbReference type="Gene3D" id="3.30.450.40">
    <property type="match status" value="1"/>
</dbReference>